<keyword evidence="3" id="KW-1003">Cell membrane</keyword>
<dbReference type="GO" id="GO:0005886">
    <property type="term" value="C:plasma membrane"/>
    <property type="evidence" value="ECO:0007669"/>
    <property type="project" value="UniProtKB-SubCell"/>
</dbReference>
<dbReference type="GO" id="GO:0015740">
    <property type="term" value="P:C4-dicarboxylate transport"/>
    <property type="evidence" value="ECO:0007669"/>
    <property type="project" value="TreeGrafter"/>
</dbReference>
<evidence type="ECO:0000256" key="7">
    <source>
        <dbReference type="ARBA" id="ARBA00023136"/>
    </source>
</evidence>
<evidence type="ECO:0000313" key="11">
    <source>
        <dbReference type="EMBL" id="MBR0561224.1"/>
    </source>
</evidence>
<evidence type="ECO:0000256" key="5">
    <source>
        <dbReference type="ARBA" id="ARBA00022692"/>
    </source>
</evidence>
<dbReference type="InterPro" id="IPR055348">
    <property type="entry name" value="DctQ"/>
</dbReference>
<dbReference type="PANTHER" id="PTHR35011">
    <property type="entry name" value="2,3-DIKETO-L-GULONATE TRAP TRANSPORTER SMALL PERMEASE PROTEIN YIAM"/>
    <property type="match status" value="1"/>
</dbReference>
<dbReference type="RefSeq" id="WP_211925192.1">
    <property type="nucleotide sequence ID" value="NZ_JAGQFT020000009.1"/>
</dbReference>
<dbReference type="PANTHER" id="PTHR35011:SF11">
    <property type="entry name" value="TRAP TRANSPORTER SMALL PERMEASE PROTEIN"/>
    <property type="match status" value="1"/>
</dbReference>
<keyword evidence="7 9" id="KW-0472">Membrane</keyword>
<accession>A0A8J7VSN3</accession>
<keyword evidence="2 9" id="KW-0813">Transport</keyword>
<name>A0A8J7VSN3_9GAMM</name>
<evidence type="ECO:0000256" key="4">
    <source>
        <dbReference type="ARBA" id="ARBA00022519"/>
    </source>
</evidence>
<dbReference type="EMBL" id="JAGQFT010000005">
    <property type="protein sequence ID" value="MBR0561224.1"/>
    <property type="molecule type" value="Genomic_DNA"/>
</dbReference>
<reference evidence="11" key="2">
    <citation type="submission" date="2021-04" db="EMBL/GenBank/DDBJ databases">
        <authorList>
            <person name="Karlyshev A.V."/>
        </authorList>
    </citation>
    <scope>NUCLEOTIDE SEQUENCE</scope>
    <source>
        <strain evidence="11">LMG 29479</strain>
    </source>
</reference>
<evidence type="ECO:0000256" key="6">
    <source>
        <dbReference type="ARBA" id="ARBA00022989"/>
    </source>
</evidence>
<evidence type="ECO:0000313" key="13">
    <source>
        <dbReference type="Proteomes" id="UP000675747"/>
    </source>
</evidence>
<feature type="transmembrane region" description="Helical" evidence="9">
    <location>
        <begin position="131"/>
        <end position="148"/>
    </location>
</feature>
<dbReference type="GO" id="GO:0022857">
    <property type="term" value="F:transmembrane transporter activity"/>
    <property type="evidence" value="ECO:0007669"/>
    <property type="project" value="UniProtKB-UniRule"/>
</dbReference>
<dbReference type="Proteomes" id="UP000675747">
    <property type="component" value="Unassembled WGS sequence"/>
</dbReference>
<comment type="caution">
    <text evidence="11">The sequence shown here is derived from an EMBL/GenBank/DDBJ whole genome shotgun (WGS) entry which is preliminary data.</text>
</comment>
<feature type="transmembrane region" description="Helical" evidence="9">
    <location>
        <begin position="12"/>
        <end position="33"/>
    </location>
</feature>
<keyword evidence="6 9" id="KW-1133">Transmembrane helix</keyword>
<feature type="transmembrane region" description="Helical" evidence="9">
    <location>
        <begin position="91"/>
        <end position="111"/>
    </location>
</feature>
<feature type="domain" description="Tripartite ATP-independent periplasmic transporters DctQ component" evidence="10">
    <location>
        <begin position="27"/>
        <end position="154"/>
    </location>
</feature>
<keyword evidence="4 9" id="KW-0997">Cell inner membrane</keyword>
<comment type="function">
    <text evidence="9">Part of the tripartite ATP-independent periplasmic (TRAP) transport system.</text>
</comment>
<dbReference type="Pfam" id="PF04290">
    <property type="entry name" value="DctQ"/>
    <property type="match status" value="1"/>
</dbReference>
<comment type="subcellular location">
    <subcellularLocation>
        <location evidence="1 9">Cell inner membrane</location>
        <topology evidence="1 9">Multi-pass membrane protein</topology>
    </subcellularLocation>
</comment>
<evidence type="ECO:0000259" key="10">
    <source>
        <dbReference type="Pfam" id="PF04290"/>
    </source>
</evidence>
<reference evidence="12 13" key="1">
    <citation type="journal article" date="2021" name="Microbiol. Resour. Announc.">
        <title>Draft Genome Sequence of Coralloluteibacterium stylophorae LMG 29479T.</title>
        <authorList>
            <person name="Karlyshev A.V."/>
            <person name="Kudryashova E.B."/>
            <person name="Ariskina E.V."/>
            <person name="Conroy A.P."/>
            <person name="Abidueva E.Y."/>
        </authorList>
    </citation>
    <scope>NUCLEOTIDE SEQUENCE [LARGE SCALE GENOMIC DNA]</scope>
    <source>
        <strain evidence="12 13">LMG 29479</strain>
    </source>
</reference>
<gene>
    <name evidence="12" type="ORF">KB893_013595</name>
    <name evidence="11" type="ORF">KB893_01625</name>
</gene>
<keyword evidence="5 9" id="KW-0812">Transmembrane</keyword>
<organism evidence="11">
    <name type="scientific">Coralloluteibacterium stylophorae</name>
    <dbReference type="NCBI Taxonomy" id="1776034"/>
    <lineage>
        <taxon>Bacteria</taxon>
        <taxon>Pseudomonadati</taxon>
        <taxon>Pseudomonadota</taxon>
        <taxon>Gammaproteobacteria</taxon>
        <taxon>Lysobacterales</taxon>
        <taxon>Lysobacteraceae</taxon>
        <taxon>Coralloluteibacterium</taxon>
    </lineage>
</organism>
<comment type="similarity">
    <text evidence="8 9">Belongs to the TRAP transporter small permease family.</text>
</comment>
<evidence type="ECO:0000313" key="12">
    <source>
        <dbReference type="EMBL" id="MBS7458169.1"/>
    </source>
</evidence>
<dbReference type="EMBL" id="JAGQFT020000009">
    <property type="protein sequence ID" value="MBS7458169.1"/>
    <property type="molecule type" value="Genomic_DNA"/>
</dbReference>
<sequence length="164" mass="17116">MTGGLHRALARLAQAATAVAGIGLVGMALVQAWQVFARYVLNDSPGWTEPVTLLLMSTTMMFGAAVCVRANSHFGFFLLVQLAPPPLARALRALASVVVIAIGAALAAWGLQLLLADWDAPMAGAPLPQGLMFLPICIGGALVALFGLERLVQPVPPAYETEAE</sequence>
<keyword evidence="13" id="KW-1185">Reference proteome</keyword>
<proteinExistence type="inferred from homology"/>
<protein>
    <recommendedName>
        <fullName evidence="9">TRAP transporter small permease protein</fullName>
    </recommendedName>
</protein>
<evidence type="ECO:0000256" key="3">
    <source>
        <dbReference type="ARBA" id="ARBA00022475"/>
    </source>
</evidence>
<feature type="transmembrane region" description="Helical" evidence="9">
    <location>
        <begin position="53"/>
        <end position="79"/>
    </location>
</feature>
<evidence type="ECO:0000256" key="8">
    <source>
        <dbReference type="ARBA" id="ARBA00038436"/>
    </source>
</evidence>
<evidence type="ECO:0000256" key="9">
    <source>
        <dbReference type="RuleBase" id="RU369079"/>
    </source>
</evidence>
<evidence type="ECO:0000256" key="2">
    <source>
        <dbReference type="ARBA" id="ARBA00022448"/>
    </source>
</evidence>
<dbReference type="AlphaFoldDB" id="A0A8J7VSN3"/>
<comment type="subunit">
    <text evidence="9">The complex comprises the extracytoplasmic solute receptor protein and the two transmembrane proteins.</text>
</comment>
<dbReference type="InterPro" id="IPR007387">
    <property type="entry name" value="TRAP_DctQ"/>
</dbReference>
<evidence type="ECO:0000256" key="1">
    <source>
        <dbReference type="ARBA" id="ARBA00004429"/>
    </source>
</evidence>